<dbReference type="InterPro" id="IPR023753">
    <property type="entry name" value="FAD/NAD-binding_dom"/>
</dbReference>
<dbReference type="PRINTS" id="PR00368">
    <property type="entry name" value="FADPNR"/>
</dbReference>
<evidence type="ECO:0000256" key="5">
    <source>
        <dbReference type="ARBA" id="ARBA00023027"/>
    </source>
</evidence>
<dbReference type="InterPro" id="IPR045024">
    <property type="entry name" value="NDH-2"/>
</dbReference>
<comment type="caution">
    <text evidence="7">The sequence shown here is derived from an EMBL/GenBank/DDBJ whole genome shotgun (WGS) entry which is preliminary data.</text>
</comment>
<feature type="domain" description="FAD/NAD(P)-binding" evidence="6">
    <location>
        <begin position="8"/>
        <end position="339"/>
    </location>
</feature>
<evidence type="ECO:0000259" key="6">
    <source>
        <dbReference type="Pfam" id="PF07992"/>
    </source>
</evidence>
<evidence type="ECO:0000256" key="3">
    <source>
        <dbReference type="ARBA" id="ARBA00022827"/>
    </source>
</evidence>
<keyword evidence="3" id="KW-0274">FAD</keyword>
<keyword evidence="5" id="KW-0520">NAD</keyword>
<dbReference type="Pfam" id="PF07992">
    <property type="entry name" value="Pyr_redox_2"/>
    <property type="match status" value="1"/>
</dbReference>
<evidence type="ECO:0000313" key="7">
    <source>
        <dbReference type="EMBL" id="PIL17662.1"/>
    </source>
</evidence>
<keyword evidence="8" id="KW-1185">Reference proteome</keyword>
<protein>
    <recommendedName>
        <fullName evidence="6">FAD/NAD(P)-binding domain-containing protein</fullName>
    </recommendedName>
</protein>
<accession>A0A2G8R815</accession>
<evidence type="ECO:0000256" key="2">
    <source>
        <dbReference type="ARBA" id="ARBA00022630"/>
    </source>
</evidence>
<keyword evidence="2" id="KW-0285">Flavoprotein</keyword>
<dbReference type="PANTHER" id="PTHR43706:SF9">
    <property type="entry name" value="TYPE II NADH:QUINONE OXIDOREDUCTASE"/>
    <property type="match status" value="1"/>
</dbReference>
<evidence type="ECO:0000256" key="4">
    <source>
        <dbReference type="ARBA" id="ARBA00023002"/>
    </source>
</evidence>
<dbReference type="Gene3D" id="3.50.50.100">
    <property type="match status" value="1"/>
</dbReference>
<dbReference type="SUPFAM" id="SSF51905">
    <property type="entry name" value="FAD/NAD(P)-binding domain"/>
    <property type="match status" value="1"/>
</dbReference>
<dbReference type="GO" id="GO:0008137">
    <property type="term" value="F:NADH dehydrogenase (ubiquinone) activity"/>
    <property type="evidence" value="ECO:0007669"/>
    <property type="project" value="TreeGrafter"/>
</dbReference>
<dbReference type="OrthoDB" id="9781621at2"/>
<organism evidence="7 8">
    <name type="scientific">Puniceibacterium antarcticum</name>
    <dbReference type="NCBI Taxonomy" id="1206336"/>
    <lineage>
        <taxon>Bacteria</taxon>
        <taxon>Pseudomonadati</taxon>
        <taxon>Pseudomonadota</taxon>
        <taxon>Alphaproteobacteria</taxon>
        <taxon>Rhodobacterales</taxon>
        <taxon>Paracoccaceae</taxon>
        <taxon>Puniceibacterium</taxon>
    </lineage>
</organism>
<reference evidence="7 8" key="1">
    <citation type="submission" date="2013-09" db="EMBL/GenBank/DDBJ databases">
        <title>Genome sequencing of Phaeobacter antarcticus sp. nov. SM1211.</title>
        <authorList>
            <person name="Zhang X.-Y."/>
            <person name="Liu C."/>
            <person name="Chen X.-L."/>
            <person name="Xie B.-B."/>
            <person name="Qin Q.-L."/>
            <person name="Rong J.-C."/>
            <person name="Zhang Y.-Z."/>
        </authorList>
    </citation>
    <scope>NUCLEOTIDE SEQUENCE [LARGE SCALE GENOMIC DNA]</scope>
    <source>
        <strain evidence="7 8">SM1211</strain>
    </source>
</reference>
<dbReference type="AlphaFoldDB" id="A0A2G8R815"/>
<sequence>MAQTPKKRIVVVGGGAAGLGLVRKLAKNDRYEVILVDRNRTHVWKPLLHEVAAGALDPNQDEVGYGGHAVRWGYRFFQGALARIDRDRQVIVTAPLVDEDGEVIFEEHEIAYDILVLAIGGVSDDFGIPGVRDNALFLEHRAQADRFRQKLLNACLRVNARREKGEVDATLPICIVGGGATGVELSAELVNSARALSSYGLEGFDPDAFRITLIEAGPRLLPALDEKVVGKVTQELRDIGVDVRVNTMVTQVDKDRVHMKDGTDLPATLILWAAGVRGESGVPGYSDLELSRLDRVVVRPTLQSVTDDRIFAIGDCCHCVLPGQERPVAPRAQAAQQMADHLLVAIDKLDKGQTLPDFEYKDRGSLVSLSHFATVGSLMGNLMSGKLSIEGRVARLAYISLYRIHILTVHGWLRGMAQLIAGRINRVVRPRLKLH</sequence>
<dbReference type="GO" id="GO:0003954">
    <property type="term" value="F:NADH dehydrogenase activity"/>
    <property type="evidence" value="ECO:0007669"/>
    <property type="project" value="InterPro"/>
</dbReference>
<dbReference type="InterPro" id="IPR036188">
    <property type="entry name" value="FAD/NAD-bd_sf"/>
</dbReference>
<name>A0A2G8R815_9RHOB</name>
<dbReference type="EMBL" id="AWWI01000164">
    <property type="protein sequence ID" value="PIL17662.1"/>
    <property type="molecule type" value="Genomic_DNA"/>
</dbReference>
<proteinExistence type="inferred from homology"/>
<dbReference type="Proteomes" id="UP000231259">
    <property type="component" value="Unassembled WGS sequence"/>
</dbReference>
<dbReference type="PANTHER" id="PTHR43706">
    <property type="entry name" value="NADH DEHYDROGENASE"/>
    <property type="match status" value="1"/>
</dbReference>
<comment type="similarity">
    <text evidence="1">Belongs to the NADH dehydrogenase family.</text>
</comment>
<evidence type="ECO:0000256" key="1">
    <source>
        <dbReference type="ARBA" id="ARBA00005272"/>
    </source>
</evidence>
<keyword evidence="4" id="KW-0560">Oxidoreductase</keyword>
<evidence type="ECO:0000313" key="8">
    <source>
        <dbReference type="Proteomes" id="UP000231259"/>
    </source>
</evidence>
<gene>
    <name evidence="7" type="ORF">P775_24095</name>
</gene>
<dbReference type="PRINTS" id="PR00411">
    <property type="entry name" value="PNDRDTASEI"/>
</dbReference>
<dbReference type="RefSeq" id="WP_099913174.1">
    <property type="nucleotide sequence ID" value="NZ_AWWI01000164.1"/>
</dbReference>